<evidence type="ECO:0000313" key="2">
    <source>
        <dbReference type="EMBL" id="PYI02055.1"/>
    </source>
</evidence>
<evidence type="ECO:0000313" key="3">
    <source>
        <dbReference type="Proteomes" id="UP000248423"/>
    </source>
</evidence>
<dbReference type="STRING" id="1448318.A0A319E193"/>
<reference evidence="2 3" key="1">
    <citation type="submission" date="2018-02" db="EMBL/GenBank/DDBJ databases">
        <title>The genomes of Aspergillus section Nigri reveals drivers in fungal speciation.</title>
        <authorList>
            <consortium name="DOE Joint Genome Institute"/>
            <person name="Vesth T.C."/>
            <person name="Nybo J."/>
            <person name="Theobald S."/>
            <person name="Brandl J."/>
            <person name="Frisvad J.C."/>
            <person name="Nielsen K.F."/>
            <person name="Lyhne E.K."/>
            <person name="Kogle M.E."/>
            <person name="Kuo A."/>
            <person name="Riley R."/>
            <person name="Clum A."/>
            <person name="Nolan M."/>
            <person name="Lipzen A."/>
            <person name="Salamov A."/>
            <person name="Henrissat B."/>
            <person name="Wiebenga A."/>
            <person name="De vries R.P."/>
            <person name="Grigoriev I.V."/>
            <person name="Mortensen U.H."/>
            <person name="Andersen M.R."/>
            <person name="Baker S.E."/>
        </authorList>
    </citation>
    <scope>NUCLEOTIDE SEQUENCE [LARGE SCALE GENOMIC DNA]</scope>
    <source>
        <strain evidence="2 3">CBS 121057</strain>
    </source>
</reference>
<sequence>MEWIICKACRAVTTGTAQEIPWTSVESLHCPKLFYILHHQTYRDFREGMQSGCIVCTWLWNKQPLPRTLDGAQDETRGFGIYCNSQGSGRISFHVIIPWASDFEYKDLLMTVFISDPDIYGHRPLPMDVMLASPWDNIHPIIGSDQSLKQLKSWISDCDQNHRFCHHLDSIHFFPTRVIDVSNIDQGTVVLQDQSSIISTDFDRPPGLESHSAPPYWTLSHRWGTGSIIKLLEGNEDQFKKGVAISHLPIVFQDAMRVVHRLGHRYIWIDSLCIIQDSPDDWQKEAKSMAKIYRNCFCNISAISASSDTTRGLFGSRQINPRLLFPFPLDVKDGHQPTIWNEEMWKDEIENAPLCSRGWVVQERFLASRVVHFGLNQIYWECLEATHCEADFNGQLDLVHNIDITSVGKQSVYKKSLLALLEISALVSESGIDRTRPGWEDRGGNWHSFKRLRLCWRDMIQTYSSCNLTQESDKFIAMAGIALLFQQVLVDRYLAGLWQRSLHVDLLWTTNASKGVHVHRTDAFAPSWSWASVCGGRVDIYAHTRFGGDPESLIKFCGARIEPQPSSGDPMGVIESAEVDIECCLLYYRWCGLSRKLEVFSDKSRRLPILDDDKIISIKMGLDTTNLQERFDKEALIEGICVPIARAREAYGAGWIRFKLVECVAGNKFCRLGMLDMSKWGIYYSEDNLQRGIITLV</sequence>
<dbReference type="Pfam" id="PF06985">
    <property type="entry name" value="HET"/>
    <property type="match status" value="1"/>
</dbReference>
<organism evidence="2 3">
    <name type="scientific">Aspergillus sclerotiicarbonarius (strain CBS 121057 / IBT 28362)</name>
    <dbReference type="NCBI Taxonomy" id="1448318"/>
    <lineage>
        <taxon>Eukaryota</taxon>
        <taxon>Fungi</taxon>
        <taxon>Dikarya</taxon>
        <taxon>Ascomycota</taxon>
        <taxon>Pezizomycotina</taxon>
        <taxon>Eurotiomycetes</taxon>
        <taxon>Eurotiomycetidae</taxon>
        <taxon>Eurotiales</taxon>
        <taxon>Aspergillaceae</taxon>
        <taxon>Aspergillus</taxon>
        <taxon>Aspergillus subgen. Circumdati</taxon>
    </lineage>
</organism>
<dbReference type="PANTHER" id="PTHR33112">
    <property type="entry name" value="DOMAIN PROTEIN, PUTATIVE-RELATED"/>
    <property type="match status" value="1"/>
</dbReference>
<dbReference type="VEuPathDB" id="FungiDB:BO78DRAFT_231841"/>
<proteinExistence type="predicted"/>
<keyword evidence="3" id="KW-1185">Reference proteome</keyword>
<feature type="domain" description="Heterokaryon incompatibility" evidence="1">
    <location>
        <begin position="216"/>
        <end position="363"/>
    </location>
</feature>
<name>A0A319E193_ASPSB</name>
<dbReference type="Proteomes" id="UP000248423">
    <property type="component" value="Unassembled WGS sequence"/>
</dbReference>
<dbReference type="EMBL" id="KZ826402">
    <property type="protein sequence ID" value="PYI02055.1"/>
    <property type="molecule type" value="Genomic_DNA"/>
</dbReference>
<dbReference type="AlphaFoldDB" id="A0A319E193"/>
<protein>
    <submittedName>
        <fullName evidence="2">HET-domain-containing protein</fullName>
    </submittedName>
</protein>
<gene>
    <name evidence="2" type="ORF">BO78DRAFT_231841</name>
</gene>
<evidence type="ECO:0000259" key="1">
    <source>
        <dbReference type="Pfam" id="PF06985"/>
    </source>
</evidence>
<accession>A0A319E193</accession>
<dbReference type="PANTHER" id="PTHR33112:SF16">
    <property type="entry name" value="HETEROKARYON INCOMPATIBILITY DOMAIN-CONTAINING PROTEIN"/>
    <property type="match status" value="1"/>
</dbReference>
<dbReference type="InterPro" id="IPR010730">
    <property type="entry name" value="HET"/>
</dbReference>
<dbReference type="OrthoDB" id="5125733at2759"/>